<comment type="caution">
    <text evidence="1">The sequence shown here is derived from an EMBL/GenBank/DDBJ whole genome shotgun (WGS) entry which is preliminary data.</text>
</comment>
<dbReference type="EMBL" id="VEVO01000008">
    <property type="protein sequence ID" value="KAF0038382.1"/>
    <property type="molecule type" value="Genomic_DNA"/>
</dbReference>
<proteinExistence type="predicted"/>
<gene>
    <name evidence="1" type="ORF">F2P81_008866</name>
</gene>
<name>A0A6A4T8A7_SCOMX</name>
<reference evidence="1 2" key="1">
    <citation type="submission" date="2019-06" db="EMBL/GenBank/DDBJ databases">
        <title>Draft genomes of female and male turbot (Scophthalmus maximus).</title>
        <authorList>
            <person name="Xu H."/>
            <person name="Xu X.-W."/>
            <person name="Shao C."/>
            <person name="Chen S."/>
        </authorList>
    </citation>
    <scope>NUCLEOTIDE SEQUENCE [LARGE SCALE GENOMIC DNA]</scope>
    <source>
        <strain evidence="1">Ysfricsl-2016a</strain>
        <tissue evidence="1">Blood</tissue>
    </source>
</reference>
<organism evidence="1 2">
    <name type="scientific">Scophthalmus maximus</name>
    <name type="common">Turbot</name>
    <name type="synonym">Psetta maxima</name>
    <dbReference type="NCBI Taxonomy" id="52904"/>
    <lineage>
        <taxon>Eukaryota</taxon>
        <taxon>Metazoa</taxon>
        <taxon>Chordata</taxon>
        <taxon>Craniata</taxon>
        <taxon>Vertebrata</taxon>
        <taxon>Euteleostomi</taxon>
        <taxon>Actinopterygii</taxon>
        <taxon>Neopterygii</taxon>
        <taxon>Teleostei</taxon>
        <taxon>Neoteleostei</taxon>
        <taxon>Acanthomorphata</taxon>
        <taxon>Carangaria</taxon>
        <taxon>Pleuronectiformes</taxon>
        <taxon>Pleuronectoidei</taxon>
        <taxon>Scophthalmidae</taxon>
        <taxon>Scophthalmus</taxon>
    </lineage>
</organism>
<dbReference type="AlphaFoldDB" id="A0A6A4T8A7"/>
<dbReference type="Proteomes" id="UP000438429">
    <property type="component" value="Unassembled WGS sequence"/>
</dbReference>
<accession>A0A6A4T8A7</accession>
<evidence type="ECO:0000313" key="1">
    <source>
        <dbReference type="EMBL" id="KAF0038382.1"/>
    </source>
</evidence>
<evidence type="ECO:0000313" key="2">
    <source>
        <dbReference type="Proteomes" id="UP000438429"/>
    </source>
</evidence>
<sequence>MERGVLSQRDSCAAIAEAYDHSDTMQIRLSACSLEYKRKRDRRTENTLFWVKSTDDVWCSSTVLRHSTLQ</sequence>
<protein>
    <submittedName>
        <fullName evidence="1">Uncharacterized protein</fullName>
    </submittedName>
</protein>